<dbReference type="PROSITE" id="PS51462">
    <property type="entry name" value="NUDIX"/>
    <property type="match status" value="1"/>
</dbReference>
<dbReference type="SUPFAM" id="SSF55811">
    <property type="entry name" value="Nudix"/>
    <property type="match status" value="1"/>
</dbReference>
<dbReference type="Proteomes" id="UP001209412">
    <property type="component" value="Unassembled WGS sequence"/>
</dbReference>
<evidence type="ECO:0000313" key="8">
    <source>
        <dbReference type="Proteomes" id="UP001209412"/>
    </source>
</evidence>
<evidence type="ECO:0000259" key="5">
    <source>
        <dbReference type="PROSITE" id="PS51462"/>
    </source>
</evidence>
<comment type="similarity">
    <text evidence="4">Belongs to the Nudix hydrolase family.</text>
</comment>
<dbReference type="PROSITE" id="PS00893">
    <property type="entry name" value="NUDIX_BOX"/>
    <property type="match status" value="1"/>
</dbReference>
<dbReference type="Pfam" id="PF00293">
    <property type="entry name" value="NUDIX"/>
    <property type="match status" value="1"/>
</dbReference>
<dbReference type="PRINTS" id="PR00502">
    <property type="entry name" value="NUDIXFAMILY"/>
</dbReference>
<evidence type="ECO:0000256" key="1">
    <source>
        <dbReference type="ARBA" id="ARBA00001946"/>
    </source>
</evidence>
<evidence type="ECO:0000313" key="7">
    <source>
        <dbReference type="EMBL" id="MDQ6411064.1"/>
    </source>
</evidence>
<keyword evidence="3" id="KW-0460">Magnesium</keyword>
<accession>A0AAP5BJS4</accession>
<evidence type="ECO:0000313" key="6">
    <source>
        <dbReference type="EMBL" id="MCX4149247.1"/>
    </source>
</evidence>
<keyword evidence="2 4" id="KW-0378">Hydrolase</keyword>
<proteinExistence type="inferred from homology"/>
<dbReference type="PANTHER" id="PTHR43046:SF12">
    <property type="entry name" value="GDP-MANNOSE MANNOSYL HYDROLASE"/>
    <property type="match status" value="1"/>
</dbReference>
<dbReference type="InterPro" id="IPR020476">
    <property type="entry name" value="Nudix_hydrolase"/>
</dbReference>
<dbReference type="InterPro" id="IPR000086">
    <property type="entry name" value="NUDIX_hydrolase_dom"/>
</dbReference>
<name>A0AAP5BJS4_9BURK</name>
<evidence type="ECO:0000313" key="9">
    <source>
        <dbReference type="Proteomes" id="UP001242288"/>
    </source>
</evidence>
<organism evidence="7 9">
    <name type="scientific">Paraburkholderia madseniana</name>
    <dbReference type="NCBI Taxonomy" id="2599607"/>
    <lineage>
        <taxon>Bacteria</taxon>
        <taxon>Pseudomonadati</taxon>
        <taxon>Pseudomonadota</taxon>
        <taxon>Betaproteobacteria</taxon>
        <taxon>Burkholderiales</taxon>
        <taxon>Burkholderiaceae</taxon>
        <taxon>Paraburkholderia</taxon>
    </lineage>
</organism>
<dbReference type="InterPro" id="IPR020084">
    <property type="entry name" value="NUDIX_hydrolase_CS"/>
</dbReference>
<dbReference type="InterPro" id="IPR015797">
    <property type="entry name" value="NUDIX_hydrolase-like_dom_sf"/>
</dbReference>
<dbReference type="Gene3D" id="3.90.79.10">
    <property type="entry name" value="Nucleoside Triphosphate Pyrophosphohydrolase"/>
    <property type="match status" value="1"/>
</dbReference>
<dbReference type="Proteomes" id="UP001242288">
    <property type="component" value="Unassembled WGS sequence"/>
</dbReference>
<dbReference type="GO" id="GO:0016787">
    <property type="term" value="F:hydrolase activity"/>
    <property type="evidence" value="ECO:0007669"/>
    <property type="project" value="UniProtKB-KW"/>
</dbReference>
<reference evidence="7" key="1">
    <citation type="submission" date="2022-06" db="EMBL/GenBank/DDBJ databases">
        <title>PHB producers.</title>
        <authorList>
            <person name="Besaury L."/>
        </authorList>
    </citation>
    <scope>NUCLEOTIDE SEQUENCE</scope>
    <source>
        <strain evidence="7 8">SEWS6</strain>
    </source>
</reference>
<comment type="caution">
    <text evidence="7">The sequence shown here is derived from an EMBL/GenBank/DDBJ whole genome shotgun (WGS) entry which is preliminary data.</text>
</comment>
<dbReference type="RefSeq" id="WP_171928533.1">
    <property type="nucleotide sequence ID" value="NZ_JAMXWF010000028.1"/>
</dbReference>
<dbReference type="CDD" id="cd04685">
    <property type="entry name" value="NUDIX_Hydrolase"/>
    <property type="match status" value="1"/>
</dbReference>
<evidence type="ECO:0000256" key="2">
    <source>
        <dbReference type="ARBA" id="ARBA00022801"/>
    </source>
</evidence>
<keyword evidence="8" id="KW-1185">Reference proteome</keyword>
<dbReference type="EMBL" id="JAPKHW010000028">
    <property type="protein sequence ID" value="MCX4149247.1"/>
    <property type="molecule type" value="Genomic_DNA"/>
</dbReference>
<protein>
    <submittedName>
        <fullName evidence="7">NUDIX domain-containing protein</fullName>
    </submittedName>
</protein>
<evidence type="ECO:0000256" key="3">
    <source>
        <dbReference type="ARBA" id="ARBA00022842"/>
    </source>
</evidence>
<dbReference type="PANTHER" id="PTHR43046">
    <property type="entry name" value="GDP-MANNOSE MANNOSYL HYDROLASE"/>
    <property type="match status" value="1"/>
</dbReference>
<gene>
    <name evidence="7" type="ORF">NIE36_28230</name>
    <name evidence="6" type="ORF">OSB80_28300</name>
</gene>
<feature type="domain" description="Nudix hydrolase" evidence="5">
    <location>
        <begin position="1"/>
        <end position="146"/>
    </location>
</feature>
<evidence type="ECO:0000256" key="4">
    <source>
        <dbReference type="RuleBase" id="RU003476"/>
    </source>
</evidence>
<dbReference type="EMBL" id="JAMXWF010000028">
    <property type="protein sequence ID" value="MDQ6411064.1"/>
    <property type="molecule type" value="Genomic_DNA"/>
</dbReference>
<sequence length="152" mass="16953">MRKRPSSRLLVIDPLQRTLLFRFVHKHGALAGQAYWATPGGGLEEGESFEEAACRELLEETGIQRSDVGRHVAERAFRMQLPDGEYVWAEERFFLVNVSSNVLSGAQWTSLEREVMADNHWWSLAELAGTSETIYPEDLSAILNASGLSGSS</sequence>
<comment type="cofactor">
    <cofactor evidence="1">
        <name>Mg(2+)</name>
        <dbReference type="ChEBI" id="CHEBI:18420"/>
    </cofactor>
</comment>
<dbReference type="AlphaFoldDB" id="A0AAP5BJS4"/>